<evidence type="ECO:0000256" key="1">
    <source>
        <dbReference type="SAM" id="Phobius"/>
    </source>
</evidence>
<evidence type="ECO:0000313" key="3">
    <source>
        <dbReference type="Proteomes" id="UP000011096"/>
    </source>
</evidence>
<reference evidence="2 3" key="1">
    <citation type="submission" date="2012-08" db="EMBL/GenBank/DDBJ databases">
        <authorList>
            <person name="Gan P.H.P."/>
            <person name="Ikeda K."/>
            <person name="Irieda H."/>
            <person name="Narusaka M."/>
            <person name="O'Connell R.J."/>
            <person name="Narusaka Y."/>
            <person name="Takano Y."/>
            <person name="Kubo Y."/>
            <person name="Shirasu K."/>
        </authorList>
    </citation>
    <scope>NUCLEOTIDE SEQUENCE [LARGE SCALE GENOMIC DNA]</scope>
    <source>
        <strain evidence="2 3">Nara gc5</strain>
    </source>
</reference>
<reference evidence="2 3" key="2">
    <citation type="submission" date="2020-04" db="EMBL/GenBank/DDBJ databases">
        <title>Genome sequencing and assembly of multiple isolates from the Colletotrichum gloeosporioides species complex.</title>
        <authorList>
            <person name="Gan P."/>
            <person name="Shirasu K."/>
        </authorList>
    </citation>
    <scope>NUCLEOTIDE SEQUENCE [LARGE SCALE GENOMIC DNA]</scope>
    <source>
        <strain evidence="2 3">Nara gc5</strain>
    </source>
</reference>
<organism evidence="2 3">
    <name type="scientific">Colletotrichum fructicola (strain Nara gc5)</name>
    <name type="common">Anthracnose fungus</name>
    <name type="synonym">Colletotrichum gloeosporioides (strain Nara gc5)</name>
    <dbReference type="NCBI Taxonomy" id="1213859"/>
    <lineage>
        <taxon>Eukaryota</taxon>
        <taxon>Fungi</taxon>
        <taxon>Dikarya</taxon>
        <taxon>Ascomycota</taxon>
        <taxon>Pezizomycotina</taxon>
        <taxon>Sordariomycetes</taxon>
        <taxon>Hypocreomycetidae</taxon>
        <taxon>Glomerellales</taxon>
        <taxon>Glomerellaceae</taxon>
        <taxon>Colletotrichum</taxon>
        <taxon>Colletotrichum gloeosporioides species complex</taxon>
    </lineage>
</organism>
<accession>A0A7J6IMQ6</accession>
<dbReference type="RefSeq" id="XP_031884941.1">
    <property type="nucleotide sequence ID" value="XM_032036148.1"/>
</dbReference>
<dbReference type="EMBL" id="ANPB02000008">
    <property type="protein sequence ID" value="KAF4478049.1"/>
    <property type="molecule type" value="Genomic_DNA"/>
</dbReference>
<comment type="caution">
    <text evidence="2">The sequence shown here is derived from an EMBL/GenBank/DDBJ whole genome shotgun (WGS) entry which is preliminary data.</text>
</comment>
<proteinExistence type="predicted"/>
<feature type="transmembrane region" description="Helical" evidence="1">
    <location>
        <begin position="6"/>
        <end position="29"/>
    </location>
</feature>
<dbReference type="InParanoid" id="A0A7J6IMQ6"/>
<keyword evidence="1" id="KW-1133">Transmembrane helix</keyword>
<dbReference type="Proteomes" id="UP000011096">
    <property type="component" value="Unassembled WGS sequence"/>
</dbReference>
<keyword evidence="1" id="KW-0812">Transmembrane</keyword>
<keyword evidence="3" id="KW-1185">Reference proteome</keyword>
<protein>
    <submittedName>
        <fullName evidence="2">Uncharacterized protein</fullName>
    </submittedName>
</protein>
<keyword evidence="1" id="KW-0472">Membrane</keyword>
<evidence type="ECO:0000313" key="2">
    <source>
        <dbReference type="EMBL" id="KAF4478049.1"/>
    </source>
</evidence>
<name>A0A7J6IMQ6_COLFN</name>
<sequence length="79" mass="9254">MTKLSIEAIIAIVGVLIALPPIIIAYLQWHNRGRRHVRFRELPIHSTEVPMPRFHDEFHQLDVLIIRGALALDRQVRRE</sequence>
<gene>
    <name evidence="2" type="ORF">CGGC5_v013418</name>
</gene>
<dbReference type="GeneID" id="43620146"/>
<dbReference type="AlphaFoldDB" id="A0A7J6IMQ6"/>